<keyword evidence="9" id="KW-1185">Reference proteome</keyword>
<proteinExistence type="inferred from homology"/>
<dbReference type="InterPro" id="IPR003660">
    <property type="entry name" value="HAMP_dom"/>
</dbReference>
<dbReference type="SUPFAM" id="SSF58104">
    <property type="entry name" value="Methyl-accepting chemotaxis protein (MCP) signaling domain"/>
    <property type="match status" value="1"/>
</dbReference>
<feature type="region of interest" description="Disordered" evidence="4">
    <location>
        <begin position="330"/>
        <end position="355"/>
    </location>
</feature>
<dbReference type="Pfam" id="PF12729">
    <property type="entry name" value="4HB_MCP_1"/>
    <property type="match status" value="1"/>
</dbReference>
<dbReference type="GO" id="GO:0016020">
    <property type="term" value="C:membrane"/>
    <property type="evidence" value="ECO:0007669"/>
    <property type="project" value="InterPro"/>
</dbReference>
<name>A0A1W1WY73_9CLOT</name>
<dbReference type="Pfam" id="PF00672">
    <property type="entry name" value="HAMP"/>
    <property type="match status" value="1"/>
</dbReference>
<evidence type="ECO:0000256" key="1">
    <source>
        <dbReference type="ARBA" id="ARBA00023224"/>
    </source>
</evidence>
<feature type="transmembrane region" description="Helical" evidence="5">
    <location>
        <begin position="14"/>
        <end position="32"/>
    </location>
</feature>
<reference evidence="8 9" key="1">
    <citation type="submission" date="2017-04" db="EMBL/GenBank/DDBJ databases">
        <authorList>
            <person name="Afonso C.L."/>
            <person name="Miller P.J."/>
            <person name="Scott M.A."/>
            <person name="Spackman E."/>
            <person name="Goraichik I."/>
            <person name="Dimitrov K.M."/>
            <person name="Suarez D.L."/>
            <person name="Swayne D.E."/>
        </authorList>
    </citation>
    <scope>NUCLEOTIDE SEQUENCE [LARGE SCALE GENOMIC DNA]</scope>
    <source>
        <strain evidence="8 9">DSM 12555</strain>
    </source>
</reference>
<dbReference type="Gene3D" id="1.10.287.950">
    <property type="entry name" value="Methyl-accepting chemotaxis protein"/>
    <property type="match status" value="1"/>
</dbReference>
<gene>
    <name evidence="8" type="ORF">SAMN02745134_00116</name>
</gene>
<dbReference type="STRING" id="1121291.SAMN02745134_00116"/>
<evidence type="ECO:0000256" key="4">
    <source>
        <dbReference type="SAM" id="MobiDB-lite"/>
    </source>
</evidence>
<dbReference type="InterPro" id="IPR047347">
    <property type="entry name" value="YvaQ-like_sensor"/>
</dbReference>
<dbReference type="AlphaFoldDB" id="A0A1W1WY73"/>
<dbReference type="CDD" id="cd06225">
    <property type="entry name" value="HAMP"/>
    <property type="match status" value="1"/>
</dbReference>
<evidence type="ECO:0000313" key="9">
    <source>
        <dbReference type="Proteomes" id="UP000192468"/>
    </source>
</evidence>
<dbReference type="RefSeq" id="WP_084113338.1">
    <property type="nucleotide sequence ID" value="NZ_FWXH01000002.1"/>
</dbReference>
<dbReference type="PROSITE" id="PS50885">
    <property type="entry name" value="HAMP"/>
    <property type="match status" value="1"/>
</dbReference>
<dbReference type="PROSITE" id="PS50111">
    <property type="entry name" value="CHEMOTAXIS_TRANSDUC_2"/>
    <property type="match status" value="1"/>
</dbReference>
<dbReference type="InterPro" id="IPR024478">
    <property type="entry name" value="HlyB_4HB_MCP"/>
</dbReference>
<dbReference type="SMART" id="SM00304">
    <property type="entry name" value="HAMP"/>
    <property type="match status" value="1"/>
</dbReference>
<keyword evidence="5" id="KW-0472">Membrane</keyword>
<dbReference type="PRINTS" id="PR00260">
    <property type="entry name" value="CHEMTRNSDUCR"/>
</dbReference>
<evidence type="ECO:0000259" key="7">
    <source>
        <dbReference type="PROSITE" id="PS50885"/>
    </source>
</evidence>
<evidence type="ECO:0000256" key="2">
    <source>
        <dbReference type="ARBA" id="ARBA00029447"/>
    </source>
</evidence>
<dbReference type="EMBL" id="FWXH01000002">
    <property type="protein sequence ID" value="SMC16594.1"/>
    <property type="molecule type" value="Genomic_DNA"/>
</dbReference>
<sequence length="570" mass="62285">MGLLKNLKVRVKLIGSYIIVAVLIAVVGGIAIKSLKTVETNSENMYSNNLTSVYMLTDMQQNITEIKSDTLGLIFEKDSSMKDSLEKDIQANKNEDDQYIATYNKMPKTDAEKQVWTQLNNQIEVSRTLREKAINLVDNGNLDEAVKEYNNLAAANTNLLATADKLVTLNRNSAKKDNDSNHSIFVKANTTMDVMAVLGFAVAIAFGLIVSREINKPLSNMLNLAEHMANFDLTYSVDIVRKDEFGKTGIAFSKAQENIKQLISHILENSKNMSDASDELSATAEELSSKSEEIDNAVTSITNGIQETSATSEEISASVQEVDSSINVLSGKAMDGSNNANESKERATEAEKKGKEAVEEARSIYTLKRKSMLTAIEDGKVVQDIKIMADTIASISGQTNLLALNAAIEAARAGEQGKGFAVVAEEVRKLAEQSSEAVIGIQDTIIKVQDAFKNLSENGSDVLQFINNNVDPKFEEFKMIGNKYFNDSDFVSKMSEEIAAMSQQLAASVGQVSEAVENMTEVAQRSSEKADVIKISVDENTKAIEQVSKTAVSQAELAEKLNEMVLKFKL</sequence>
<accession>A0A1W1WY73</accession>
<dbReference type="OrthoDB" id="1887545at2"/>
<feature type="compositionally biased region" description="Basic and acidic residues" evidence="4">
    <location>
        <begin position="342"/>
        <end position="355"/>
    </location>
</feature>
<dbReference type="Proteomes" id="UP000192468">
    <property type="component" value="Unassembled WGS sequence"/>
</dbReference>
<comment type="similarity">
    <text evidence="2">Belongs to the methyl-accepting chemotaxis (MCP) protein family.</text>
</comment>
<dbReference type="InterPro" id="IPR004090">
    <property type="entry name" value="Chemotax_Me-accpt_rcpt"/>
</dbReference>
<evidence type="ECO:0000313" key="8">
    <source>
        <dbReference type="EMBL" id="SMC16594.1"/>
    </source>
</evidence>
<dbReference type="CDD" id="cd19411">
    <property type="entry name" value="MCP2201-like_sensor"/>
    <property type="match status" value="1"/>
</dbReference>
<dbReference type="InterPro" id="IPR004089">
    <property type="entry name" value="MCPsignal_dom"/>
</dbReference>
<evidence type="ECO:0000256" key="5">
    <source>
        <dbReference type="SAM" id="Phobius"/>
    </source>
</evidence>
<keyword evidence="1 3" id="KW-0807">Transducer</keyword>
<protein>
    <submittedName>
        <fullName evidence="8">Methyl-accepting chemotaxis protein</fullName>
    </submittedName>
</protein>
<dbReference type="PANTHER" id="PTHR32089:SF112">
    <property type="entry name" value="LYSOZYME-LIKE PROTEIN-RELATED"/>
    <property type="match status" value="1"/>
</dbReference>
<dbReference type="GO" id="GO:0004888">
    <property type="term" value="F:transmembrane signaling receptor activity"/>
    <property type="evidence" value="ECO:0007669"/>
    <property type="project" value="InterPro"/>
</dbReference>
<evidence type="ECO:0000256" key="3">
    <source>
        <dbReference type="PROSITE-ProRule" id="PRU00284"/>
    </source>
</evidence>
<keyword evidence="5" id="KW-0812">Transmembrane</keyword>
<organism evidence="8 9">
    <name type="scientific">Clostridium acidisoli DSM 12555</name>
    <dbReference type="NCBI Taxonomy" id="1121291"/>
    <lineage>
        <taxon>Bacteria</taxon>
        <taxon>Bacillati</taxon>
        <taxon>Bacillota</taxon>
        <taxon>Clostridia</taxon>
        <taxon>Eubacteriales</taxon>
        <taxon>Clostridiaceae</taxon>
        <taxon>Clostridium</taxon>
    </lineage>
</organism>
<keyword evidence="5" id="KW-1133">Transmembrane helix</keyword>
<dbReference type="SMART" id="SM00283">
    <property type="entry name" value="MA"/>
    <property type="match status" value="1"/>
</dbReference>
<feature type="domain" description="Methyl-accepting transducer" evidence="6">
    <location>
        <begin position="283"/>
        <end position="520"/>
    </location>
</feature>
<dbReference type="Pfam" id="PF00015">
    <property type="entry name" value="MCPsignal"/>
    <property type="match status" value="1"/>
</dbReference>
<evidence type="ECO:0000259" key="6">
    <source>
        <dbReference type="PROSITE" id="PS50111"/>
    </source>
</evidence>
<dbReference type="GO" id="GO:0007165">
    <property type="term" value="P:signal transduction"/>
    <property type="evidence" value="ECO:0007669"/>
    <property type="project" value="UniProtKB-KW"/>
</dbReference>
<dbReference type="GO" id="GO:0006935">
    <property type="term" value="P:chemotaxis"/>
    <property type="evidence" value="ECO:0007669"/>
    <property type="project" value="InterPro"/>
</dbReference>
<dbReference type="PANTHER" id="PTHR32089">
    <property type="entry name" value="METHYL-ACCEPTING CHEMOTAXIS PROTEIN MCPB"/>
    <property type="match status" value="1"/>
</dbReference>
<feature type="domain" description="HAMP" evidence="7">
    <location>
        <begin position="212"/>
        <end position="264"/>
    </location>
</feature>